<name>G9WIL6_9LACO</name>
<evidence type="ECO:0000256" key="2">
    <source>
        <dbReference type="ARBA" id="ARBA00004863"/>
    </source>
</evidence>
<comment type="caution">
    <text evidence="9">The sequence shown here is derived from an EMBL/GenBank/DDBJ whole genome shotgun (WGS) entry which is preliminary data.</text>
</comment>
<keyword evidence="10" id="KW-1185">Reference proteome</keyword>
<proteinExistence type="predicted"/>
<dbReference type="PATRIC" id="fig|1045004.4.peg.27"/>
<dbReference type="GO" id="GO:0016020">
    <property type="term" value="C:membrane"/>
    <property type="evidence" value="ECO:0007669"/>
    <property type="project" value="UniProtKB-SubCell"/>
</dbReference>
<dbReference type="RefSeq" id="WP_007744211.1">
    <property type="nucleotide sequence ID" value="NZ_CM001398.1"/>
</dbReference>
<protein>
    <submittedName>
        <fullName evidence="9">Putative prenyltransferase protein</fullName>
    </submittedName>
</protein>
<keyword evidence="3" id="KW-0474">Menaquinone biosynthesis</keyword>
<evidence type="ECO:0000256" key="7">
    <source>
        <dbReference type="ARBA" id="ARBA00023136"/>
    </source>
</evidence>
<evidence type="ECO:0000313" key="10">
    <source>
        <dbReference type="Proteomes" id="UP000004959"/>
    </source>
</evidence>
<dbReference type="Pfam" id="PF01040">
    <property type="entry name" value="UbiA"/>
    <property type="match status" value="1"/>
</dbReference>
<reference evidence="9 10" key="1">
    <citation type="journal article" date="2012" name="PLoS ONE">
        <title>Functional divergence in the genus oenococcus as predicted by genome sequencing of the newly-described species, Oenococcus kitaharae.</title>
        <authorList>
            <person name="Borneman A.R."/>
            <person name="McCarthy J.M."/>
            <person name="Chambers P.J."/>
            <person name="Bartowsky E.J."/>
        </authorList>
    </citation>
    <scope>NUCLEOTIDE SEQUENCE [LARGE SCALE GENOMIC DNA]</scope>
    <source>
        <strain evidence="10">DSM17330</strain>
    </source>
</reference>
<dbReference type="GO" id="GO:0004659">
    <property type="term" value="F:prenyltransferase activity"/>
    <property type="evidence" value="ECO:0007669"/>
    <property type="project" value="InterPro"/>
</dbReference>
<feature type="transmembrane region" description="Helical" evidence="8">
    <location>
        <begin position="300"/>
        <end position="321"/>
    </location>
</feature>
<comment type="subcellular location">
    <subcellularLocation>
        <location evidence="1">Membrane</location>
        <topology evidence="1">Multi-pass membrane protein</topology>
    </subcellularLocation>
</comment>
<dbReference type="PANTHER" id="PTHR13929:SF0">
    <property type="entry name" value="UBIA PRENYLTRANSFERASE DOMAIN-CONTAINING PROTEIN 1"/>
    <property type="match status" value="1"/>
</dbReference>
<keyword evidence="6 8" id="KW-1133">Transmembrane helix</keyword>
<evidence type="ECO:0000256" key="6">
    <source>
        <dbReference type="ARBA" id="ARBA00022989"/>
    </source>
</evidence>
<keyword evidence="5 8" id="KW-0812">Transmembrane</keyword>
<dbReference type="GO" id="GO:0042371">
    <property type="term" value="P:vitamin K biosynthetic process"/>
    <property type="evidence" value="ECO:0007669"/>
    <property type="project" value="TreeGrafter"/>
</dbReference>
<evidence type="ECO:0000256" key="8">
    <source>
        <dbReference type="SAM" id="Phobius"/>
    </source>
</evidence>
<sequence>MVNSSRYGRVTWPIFLELISLPQKTTALMPLLFGFVYAQYAFGRIDWVNTLIYFVAQFCVALFVSGFNHVQDFKKAKDPAYLRATNIISREHLNPRKVLELMFAILSLACVLGLILVFRTNLILFLIGGAAILVAIFYTAGPIPLSRLPLGEVLSGPVEGCGTIFIASFINMRELPMGIYFHSGWVIDLVINLPLMIQLILVGLPFAIMDSTVMFADNICDLTQDIHNERFTLPFYLGKKRAVQIYPLWPLAALLFLVISVWIGYLPVWSLLTILLLPWIIKNVRIFMRRQDKQTTFHTAISNLLIIDGAQVLIMVIYLFAA</sequence>
<feature type="transmembrane region" description="Helical" evidence="8">
    <location>
        <begin position="153"/>
        <end position="172"/>
    </location>
</feature>
<feature type="transmembrane region" description="Helical" evidence="8">
    <location>
        <begin position="51"/>
        <end position="70"/>
    </location>
</feature>
<feature type="transmembrane region" description="Helical" evidence="8">
    <location>
        <begin position="269"/>
        <end position="288"/>
    </location>
</feature>
<dbReference type="UniPathway" id="UPA00079"/>
<evidence type="ECO:0000256" key="4">
    <source>
        <dbReference type="ARBA" id="ARBA00022679"/>
    </source>
</evidence>
<gene>
    <name evidence="9" type="ORF">OKIT_0026</name>
</gene>
<feature type="transmembrane region" description="Helical" evidence="8">
    <location>
        <begin position="122"/>
        <end position="141"/>
    </location>
</feature>
<evidence type="ECO:0000256" key="5">
    <source>
        <dbReference type="ARBA" id="ARBA00022692"/>
    </source>
</evidence>
<evidence type="ECO:0000313" key="9">
    <source>
        <dbReference type="EMBL" id="EHN58155.1"/>
    </source>
</evidence>
<dbReference type="eggNOG" id="COG1575">
    <property type="taxonomic scope" value="Bacteria"/>
</dbReference>
<dbReference type="CDD" id="cd13962">
    <property type="entry name" value="PT_UbiA_UBIAD1"/>
    <property type="match status" value="1"/>
</dbReference>
<dbReference type="EMBL" id="AFVZ01000001">
    <property type="protein sequence ID" value="EHN58155.1"/>
    <property type="molecule type" value="Genomic_DNA"/>
</dbReference>
<dbReference type="STRING" id="336988.NT96_03355"/>
<comment type="pathway">
    <text evidence="2">Quinol/quinone metabolism; menaquinone biosynthesis.</text>
</comment>
<feature type="transmembrane region" description="Helical" evidence="8">
    <location>
        <begin position="245"/>
        <end position="263"/>
    </location>
</feature>
<dbReference type="Proteomes" id="UP000004959">
    <property type="component" value="Chromosome"/>
</dbReference>
<keyword evidence="4 9" id="KW-0808">Transferase</keyword>
<dbReference type="PIRSF" id="PIRSF005355">
    <property type="entry name" value="UBIAD1"/>
    <property type="match status" value="1"/>
</dbReference>
<dbReference type="Gene3D" id="1.10.357.140">
    <property type="entry name" value="UbiA prenyltransferase"/>
    <property type="match status" value="1"/>
</dbReference>
<dbReference type="InterPro" id="IPR044878">
    <property type="entry name" value="UbiA_sf"/>
</dbReference>
<evidence type="ECO:0000256" key="1">
    <source>
        <dbReference type="ARBA" id="ARBA00004141"/>
    </source>
</evidence>
<dbReference type="InterPro" id="IPR026046">
    <property type="entry name" value="UBIAD1"/>
</dbReference>
<evidence type="ECO:0000256" key="3">
    <source>
        <dbReference type="ARBA" id="ARBA00022428"/>
    </source>
</evidence>
<accession>G9WIL6</accession>
<dbReference type="PANTHER" id="PTHR13929">
    <property type="entry name" value="1,4-DIHYDROXY-2-NAPHTHOATE OCTAPRENYLTRANSFERASE"/>
    <property type="match status" value="1"/>
</dbReference>
<dbReference type="InterPro" id="IPR000537">
    <property type="entry name" value="UbiA_prenyltransferase"/>
</dbReference>
<keyword evidence="7 8" id="KW-0472">Membrane</keyword>
<dbReference type="AlphaFoldDB" id="G9WIL6"/>
<feature type="transmembrane region" description="Helical" evidence="8">
    <location>
        <begin position="184"/>
        <end position="208"/>
    </location>
</feature>
<organism evidence="9 10">
    <name type="scientific">Oenococcus kitaharae DSM 17330</name>
    <dbReference type="NCBI Taxonomy" id="1045004"/>
    <lineage>
        <taxon>Bacteria</taxon>
        <taxon>Bacillati</taxon>
        <taxon>Bacillota</taxon>
        <taxon>Bacilli</taxon>
        <taxon>Lactobacillales</taxon>
        <taxon>Lactobacillaceae</taxon>
        <taxon>Oenococcus</taxon>
    </lineage>
</organism>
<dbReference type="HOGENOM" id="CLU_043611_3_1_9"/>
<dbReference type="GO" id="GO:0009234">
    <property type="term" value="P:menaquinone biosynthetic process"/>
    <property type="evidence" value="ECO:0007669"/>
    <property type="project" value="UniProtKB-UniPathway"/>
</dbReference>
<dbReference type="OrthoDB" id="9767568at2"/>
<feature type="transmembrane region" description="Helical" evidence="8">
    <location>
        <begin position="98"/>
        <end position="116"/>
    </location>
</feature>